<evidence type="ECO:0000256" key="4">
    <source>
        <dbReference type="ARBA" id="ARBA00022807"/>
    </source>
</evidence>
<dbReference type="PROSITE" id="PS51935">
    <property type="entry name" value="NLPC_P60"/>
    <property type="match status" value="1"/>
</dbReference>
<keyword evidence="4" id="KW-0788">Thiol protease</keyword>
<keyword evidence="2" id="KW-0645">Protease</keyword>
<evidence type="ECO:0000313" key="7">
    <source>
        <dbReference type="Proteomes" id="UP000189310"/>
    </source>
</evidence>
<dbReference type="Proteomes" id="UP000189310">
    <property type="component" value="Unassembled WGS sequence"/>
</dbReference>
<proteinExistence type="inferred from homology"/>
<protein>
    <recommendedName>
        <fullName evidence="5">NlpC/P60 domain-containing protein</fullName>
    </recommendedName>
</protein>
<name>A0ABX3IU46_9PSED</name>
<evidence type="ECO:0000256" key="3">
    <source>
        <dbReference type="ARBA" id="ARBA00022801"/>
    </source>
</evidence>
<gene>
    <name evidence="6" type="ORF">BVL52_08830</name>
</gene>
<accession>A0ABX3IU46</accession>
<dbReference type="InterPro" id="IPR000064">
    <property type="entry name" value="NLP_P60_dom"/>
</dbReference>
<dbReference type="EMBL" id="MTLN01000004">
    <property type="protein sequence ID" value="ONN71737.1"/>
    <property type="molecule type" value="Genomic_DNA"/>
</dbReference>
<dbReference type="Pfam" id="PF00877">
    <property type="entry name" value="NLPC_P60"/>
    <property type="match status" value="1"/>
</dbReference>
<dbReference type="RefSeq" id="WP_077171719.1">
    <property type="nucleotide sequence ID" value="NZ_MTLN01000004.1"/>
</dbReference>
<comment type="similarity">
    <text evidence="1">Belongs to the peptidase C40 family.</text>
</comment>
<comment type="caution">
    <text evidence="6">The sequence shown here is derived from an EMBL/GenBank/DDBJ whole genome shotgun (WGS) entry which is preliminary data.</text>
</comment>
<dbReference type="Gene3D" id="3.90.1720.10">
    <property type="entry name" value="endopeptidase domain like (from Nostoc punctiforme)"/>
    <property type="match status" value="1"/>
</dbReference>
<evidence type="ECO:0000256" key="2">
    <source>
        <dbReference type="ARBA" id="ARBA00022670"/>
    </source>
</evidence>
<dbReference type="SUPFAM" id="SSF54001">
    <property type="entry name" value="Cysteine proteinases"/>
    <property type="match status" value="1"/>
</dbReference>
<keyword evidence="7" id="KW-1185">Reference proteome</keyword>
<organism evidence="6 7">
    <name type="scientific">Pseudomonas oryzihabitans</name>
    <dbReference type="NCBI Taxonomy" id="47885"/>
    <lineage>
        <taxon>Bacteria</taxon>
        <taxon>Pseudomonadati</taxon>
        <taxon>Pseudomonadota</taxon>
        <taxon>Gammaproteobacteria</taxon>
        <taxon>Pseudomonadales</taxon>
        <taxon>Pseudomonadaceae</taxon>
        <taxon>Pseudomonas</taxon>
    </lineage>
</organism>
<evidence type="ECO:0000313" key="6">
    <source>
        <dbReference type="EMBL" id="ONN71737.1"/>
    </source>
</evidence>
<feature type="domain" description="NlpC/P60" evidence="5">
    <location>
        <begin position="1"/>
        <end position="135"/>
    </location>
</feature>
<dbReference type="InterPro" id="IPR038765">
    <property type="entry name" value="Papain-like_cys_pep_sf"/>
</dbReference>
<keyword evidence="3" id="KW-0378">Hydrolase</keyword>
<reference evidence="6 7" key="1">
    <citation type="submission" date="2017-01" db="EMBL/GenBank/DDBJ databases">
        <title>Pseudomonas psychrotolerans genome sequencing and assembly.</title>
        <authorList>
            <person name="Vyas B."/>
            <person name="Mayilraj S."/>
        </authorList>
    </citation>
    <scope>NUCLEOTIDE SEQUENCE [LARGE SCALE GENOMIC DNA]</scope>
    <source>
        <strain evidence="6 7">SDS18</strain>
    </source>
</reference>
<sequence length="138" mass="15315">MIVDIAKETLGTPFHHQGRALGVGMDCAGVLVHVLSRLGLPFNDEMGYPRSPYDGQLERILEAQPAMRRIPVAEAGEGDVLLMRLKTAPQHIAIHAGFISGQPYIIHGSEQHGKVVHHRLDSLWNARVVRAYRLELPE</sequence>
<evidence type="ECO:0000256" key="1">
    <source>
        <dbReference type="ARBA" id="ARBA00007074"/>
    </source>
</evidence>
<evidence type="ECO:0000259" key="5">
    <source>
        <dbReference type="PROSITE" id="PS51935"/>
    </source>
</evidence>